<name>A0ABR4D671_9PEZI</name>
<dbReference type="RefSeq" id="XP_070864287.1">
    <property type="nucleotide sequence ID" value="XM_071013396.1"/>
</dbReference>
<evidence type="ECO:0000256" key="1">
    <source>
        <dbReference type="SAM" id="MobiDB-lite"/>
    </source>
</evidence>
<reference evidence="2 3" key="1">
    <citation type="journal article" date="2024" name="Commun. Biol.">
        <title>Comparative genomic analysis of thermophilic fungi reveals convergent evolutionary adaptations and gene losses.</title>
        <authorList>
            <person name="Steindorff A.S."/>
            <person name="Aguilar-Pontes M.V."/>
            <person name="Robinson A.J."/>
            <person name="Andreopoulos B."/>
            <person name="LaButti K."/>
            <person name="Kuo A."/>
            <person name="Mondo S."/>
            <person name="Riley R."/>
            <person name="Otillar R."/>
            <person name="Haridas S."/>
            <person name="Lipzen A."/>
            <person name="Grimwood J."/>
            <person name="Schmutz J."/>
            <person name="Clum A."/>
            <person name="Reid I.D."/>
            <person name="Moisan M.C."/>
            <person name="Butler G."/>
            <person name="Nguyen T.T.M."/>
            <person name="Dewar K."/>
            <person name="Conant G."/>
            <person name="Drula E."/>
            <person name="Henrissat B."/>
            <person name="Hansel C."/>
            <person name="Singer S."/>
            <person name="Hutchinson M.I."/>
            <person name="de Vries R.P."/>
            <person name="Natvig D.O."/>
            <person name="Powell A.J."/>
            <person name="Tsang A."/>
            <person name="Grigoriev I.V."/>
        </authorList>
    </citation>
    <scope>NUCLEOTIDE SEQUENCE [LARGE SCALE GENOMIC DNA]</scope>
    <source>
        <strain evidence="2 3">ATCC 22073</strain>
    </source>
</reference>
<organism evidence="2 3">
    <name type="scientific">Remersonia thermophila</name>
    <dbReference type="NCBI Taxonomy" id="72144"/>
    <lineage>
        <taxon>Eukaryota</taxon>
        <taxon>Fungi</taxon>
        <taxon>Dikarya</taxon>
        <taxon>Ascomycota</taxon>
        <taxon>Pezizomycotina</taxon>
        <taxon>Sordariomycetes</taxon>
        <taxon>Sordariomycetidae</taxon>
        <taxon>Sordariales</taxon>
        <taxon>Sordariales incertae sedis</taxon>
        <taxon>Remersonia</taxon>
    </lineage>
</organism>
<feature type="compositionally biased region" description="Basic and acidic residues" evidence="1">
    <location>
        <begin position="117"/>
        <end position="142"/>
    </location>
</feature>
<protein>
    <submittedName>
        <fullName evidence="2">Uncharacterized protein</fullName>
    </submittedName>
</protein>
<keyword evidence="3" id="KW-1185">Reference proteome</keyword>
<comment type="caution">
    <text evidence="2">The sequence shown here is derived from an EMBL/GenBank/DDBJ whole genome shotgun (WGS) entry which is preliminary data.</text>
</comment>
<gene>
    <name evidence="2" type="ORF">VTJ83DRAFT_6660</name>
</gene>
<accession>A0ABR4D671</accession>
<sequence length="151" mass="16840">MASERMTWDHTADHHLLLALVQELAPSQEQLQSVMLRMHEFGYKCTAKAITQHLQKLRRKDEAKKDGDGSAATPKSGRKRATKKEPGSSTAKRKKAVANPEDDDEPVATPSKKPKVKKETKVKEEPDVKQESDDEHDIVKVEDSDDEAGLA</sequence>
<feature type="region of interest" description="Disordered" evidence="1">
    <location>
        <begin position="54"/>
        <end position="151"/>
    </location>
</feature>
<proteinExistence type="predicted"/>
<dbReference type="EMBL" id="JAZGUE010000006">
    <property type="protein sequence ID" value="KAL2265560.1"/>
    <property type="molecule type" value="Genomic_DNA"/>
</dbReference>
<evidence type="ECO:0000313" key="2">
    <source>
        <dbReference type="EMBL" id="KAL2265560.1"/>
    </source>
</evidence>
<feature type="compositionally biased region" description="Basic and acidic residues" evidence="1">
    <location>
        <begin position="59"/>
        <end position="68"/>
    </location>
</feature>
<dbReference type="Proteomes" id="UP001600064">
    <property type="component" value="Unassembled WGS sequence"/>
</dbReference>
<dbReference type="GeneID" id="98128040"/>
<evidence type="ECO:0000313" key="3">
    <source>
        <dbReference type="Proteomes" id="UP001600064"/>
    </source>
</evidence>